<dbReference type="PANTHER" id="PTHR22916:SF3">
    <property type="entry name" value="UDP-GLCNAC:BETAGAL BETA-1,3-N-ACETYLGLUCOSAMINYLTRANSFERASE-LIKE PROTEIN 1"/>
    <property type="match status" value="1"/>
</dbReference>
<dbReference type="InterPro" id="IPR001173">
    <property type="entry name" value="Glyco_trans_2-like"/>
</dbReference>
<dbReference type="Gene3D" id="3.90.550.10">
    <property type="entry name" value="Spore Coat Polysaccharide Biosynthesis Protein SpsA, Chain A"/>
    <property type="match status" value="1"/>
</dbReference>
<name>A0ABW5KBA4_9FLAO</name>
<dbReference type="RefSeq" id="WP_255928737.1">
    <property type="nucleotide sequence ID" value="NZ_JANFQP010000002.1"/>
</dbReference>
<dbReference type="Pfam" id="PF00535">
    <property type="entry name" value="Glycos_transf_2"/>
    <property type="match status" value="1"/>
</dbReference>
<dbReference type="SUPFAM" id="SSF53448">
    <property type="entry name" value="Nucleotide-diphospho-sugar transferases"/>
    <property type="match status" value="1"/>
</dbReference>
<evidence type="ECO:0000313" key="3">
    <source>
        <dbReference type="Proteomes" id="UP001597394"/>
    </source>
</evidence>
<dbReference type="EMBL" id="JBHULG010000002">
    <property type="protein sequence ID" value="MFD2545050.1"/>
    <property type="molecule type" value="Genomic_DNA"/>
</dbReference>
<reference evidence="3" key="1">
    <citation type="journal article" date="2019" name="Int. J. Syst. Evol. Microbiol.">
        <title>The Global Catalogue of Microorganisms (GCM) 10K type strain sequencing project: providing services to taxonomists for standard genome sequencing and annotation.</title>
        <authorList>
            <consortium name="The Broad Institute Genomics Platform"/>
            <consortium name="The Broad Institute Genome Sequencing Center for Infectious Disease"/>
            <person name="Wu L."/>
            <person name="Ma J."/>
        </authorList>
    </citation>
    <scope>NUCLEOTIDE SEQUENCE [LARGE SCALE GENOMIC DNA]</scope>
    <source>
        <strain evidence="3">KCTC 52204</strain>
    </source>
</reference>
<evidence type="ECO:0000259" key="1">
    <source>
        <dbReference type="Pfam" id="PF00535"/>
    </source>
</evidence>
<protein>
    <submittedName>
        <fullName evidence="2">Glycosyltransferase family 2 protein</fullName>
    </submittedName>
</protein>
<accession>A0ABW5KBA4</accession>
<dbReference type="InterPro" id="IPR029044">
    <property type="entry name" value="Nucleotide-diphossugar_trans"/>
</dbReference>
<organism evidence="2 3">
    <name type="scientific">Kaistella montana</name>
    <dbReference type="NCBI Taxonomy" id="1849733"/>
    <lineage>
        <taxon>Bacteria</taxon>
        <taxon>Pseudomonadati</taxon>
        <taxon>Bacteroidota</taxon>
        <taxon>Flavobacteriia</taxon>
        <taxon>Flavobacteriales</taxon>
        <taxon>Weeksellaceae</taxon>
        <taxon>Chryseobacterium group</taxon>
        <taxon>Kaistella</taxon>
    </lineage>
</organism>
<dbReference type="Proteomes" id="UP001597394">
    <property type="component" value="Unassembled WGS sequence"/>
</dbReference>
<sequence>MNTVTILLATYNSSKFLREQLDSLFQQTFREWTLVIRDDGSSDETIAIIKEFQQKFPNILLLEDTNKNIGASKSFMRLLEKTDSSYYFFCDHDDIWLPNKVKDSLDLMKKTELGNMMKPVIIHSDLKVVDKNLNIISNSFWKSSGIKPNYLENKNLIQVFNCVTGCTMLFNKTVKEIAFPYPASIPMHDWWLAIVTLRNNGIIRHIDQPTILYRQHGSNEVGARMINCSYFIKKLRTISNTLEGHKSIRNFLQDIKGINFLQFYAYKIFYTIIRKI</sequence>
<gene>
    <name evidence="2" type="ORF">ACFSO8_06195</name>
</gene>
<feature type="domain" description="Glycosyltransferase 2-like" evidence="1">
    <location>
        <begin position="5"/>
        <end position="171"/>
    </location>
</feature>
<keyword evidence="3" id="KW-1185">Reference proteome</keyword>
<evidence type="ECO:0000313" key="2">
    <source>
        <dbReference type="EMBL" id="MFD2545050.1"/>
    </source>
</evidence>
<comment type="caution">
    <text evidence="2">The sequence shown here is derived from an EMBL/GenBank/DDBJ whole genome shotgun (WGS) entry which is preliminary data.</text>
</comment>
<proteinExistence type="predicted"/>
<dbReference type="PANTHER" id="PTHR22916">
    <property type="entry name" value="GLYCOSYLTRANSFERASE"/>
    <property type="match status" value="1"/>
</dbReference>
<dbReference type="CDD" id="cd04196">
    <property type="entry name" value="GT_2_like_d"/>
    <property type="match status" value="1"/>
</dbReference>